<dbReference type="PROSITE" id="PS50966">
    <property type="entry name" value="ZF_SWIM"/>
    <property type="match status" value="1"/>
</dbReference>
<evidence type="ECO:0000313" key="7">
    <source>
        <dbReference type="EMBL" id="POR46715.1"/>
    </source>
</evidence>
<keyword evidence="1" id="KW-0378">Hydrolase</keyword>
<keyword evidence="2" id="KW-0479">Metal-binding</keyword>
<dbReference type="InterPro" id="IPR000330">
    <property type="entry name" value="SNF2_N"/>
</dbReference>
<comment type="caution">
    <text evidence="7">The sequence shown here is derived from an EMBL/GenBank/DDBJ whole genome shotgun (WGS) entry which is preliminary data.</text>
</comment>
<dbReference type="SMART" id="SM00487">
    <property type="entry name" value="DEXDc"/>
    <property type="match status" value="1"/>
</dbReference>
<keyword evidence="2" id="KW-0863">Zinc-finger</keyword>
<dbReference type="OrthoDB" id="9760715at2"/>
<dbReference type="GO" id="GO:0005524">
    <property type="term" value="F:ATP binding"/>
    <property type="evidence" value="ECO:0007669"/>
    <property type="project" value="InterPro"/>
</dbReference>
<proteinExistence type="predicted"/>
<feature type="domain" description="Helicase C-terminal" evidence="6">
    <location>
        <begin position="931"/>
        <end position="1091"/>
    </location>
</feature>
<evidence type="ECO:0000256" key="2">
    <source>
        <dbReference type="PROSITE-ProRule" id="PRU00325"/>
    </source>
</evidence>
<dbReference type="SMART" id="SM00490">
    <property type="entry name" value="HELICc"/>
    <property type="match status" value="1"/>
</dbReference>
<dbReference type="SUPFAM" id="SSF52540">
    <property type="entry name" value="P-loop containing nucleoside triphosphate hydrolases"/>
    <property type="match status" value="2"/>
</dbReference>
<accession>A0A2S4LWG6</accession>
<dbReference type="GO" id="GO:0004386">
    <property type="term" value="F:helicase activity"/>
    <property type="evidence" value="ECO:0007669"/>
    <property type="project" value="UniProtKB-KW"/>
</dbReference>
<evidence type="ECO:0000256" key="1">
    <source>
        <dbReference type="ARBA" id="ARBA00022801"/>
    </source>
</evidence>
<feature type="domain" description="Helicase ATP-binding" evidence="5">
    <location>
        <begin position="646"/>
        <end position="806"/>
    </location>
</feature>
<reference evidence="7 8" key="1">
    <citation type="submission" date="2018-01" db="EMBL/GenBank/DDBJ databases">
        <title>Genomic Encyclopedia of Type Strains, Phase III (KMG-III): the genomes of soil and plant-associated and newly described type strains.</title>
        <authorList>
            <person name="Whitman W."/>
        </authorList>
    </citation>
    <scope>NUCLEOTIDE SEQUENCE [LARGE SCALE GENOMIC DNA]</scope>
    <source>
        <strain evidence="7 8">JCM 18070</strain>
    </source>
</reference>
<dbReference type="InterPro" id="IPR014001">
    <property type="entry name" value="Helicase_ATP-bd"/>
</dbReference>
<dbReference type="InterPro" id="IPR001650">
    <property type="entry name" value="Helicase_C-like"/>
</dbReference>
<dbReference type="Gene3D" id="3.40.50.300">
    <property type="entry name" value="P-loop containing nucleotide triphosphate hydrolases"/>
    <property type="match status" value="1"/>
</dbReference>
<dbReference type="InterPro" id="IPR027417">
    <property type="entry name" value="P-loop_NTPase"/>
</dbReference>
<keyword evidence="7" id="KW-0547">Nucleotide-binding</keyword>
<dbReference type="InterPro" id="IPR038718">
    <property type="entry name" value="SNF2-like_sf"/>
</dbReference>
<dbReference type="Proteomes" id="UP000237381">
    <property type="component" value="Unassembled WGS sequence"/>
</dbReference>
<keyword evidence="7" id="KW-0347">Helicase</keyword>
<sequence>MPVTYTRKQITDWLGSRTVAKARDYAHAVSDLKWQDDRKMLTGKIQGTRSRPYDVWVAFNDVDDDVWIENECTCPVGFECKHVAALLIAGLEHLQAQPASGVRPELVTWLEGFRATRTAANARGKMPATAKATHALAYVIAGSHRGVPELFLYKARVNVDGTIRSFDDPWRNVENALVKPPKFVAEEDLPILRGLWLDRSREYGGSFGLQGATGAAILEKLIATGRAFVSPAANPMRAGSPCALHTGPSRRGQIVWHGLPDTRIRPVLQTEPPATFLLTGPQPCWYVDAQSGEAGTIDLPCPDVQLGEFLAMPAITLDEAALVANVLRDVAPDLPLPPVPEPASVQVVSVTPIPKLLLDTLPIWSSGWSSKAQQNRLDFATVRFDYAGHDLDAQSNITLVRTPEGKVIQIKRQLDAEQRRLTELHKLGLRKVPAGQAHGPQSFPDGILAPQNPDDWPTFTKIALSALRQNGWQVATTDAFRHNVIEIEAIDGALRRSGDGWFDVEMGIAVNGRTVRLEPLLADLFRRDARWLSGKLDTIADDEAVDLKTDRNERLRLRADRLKPVVRVLIDLFDTVGEGHLRISEWDAGRLDALDRTGGWQFHGDTSIRQLAQRLTAGPGVDEAPVPNGLRAELRAYQRQGLSWMQFLRKQGLSGVLADDMGLGKTVQTLAHILAEKEAGRLTQPALIVVPTTLVHNWREEAQRFTPDLRVLDLHGPQRHERFDDIAQHDLILTTYALLWRDHSILVEYDYHLLILDEAHYVKNAATKAAAAIRALRAQHRLCLTGTPLENHLGELWAQFDFLLPGFLGTQKDFTRRWRSPIEKNGDTIRRDLLARRIRPFMLRRRKDEVATELPPRTTIVRTVELEGDQRDLYEIVRTAMHEKIRKAVTAKGLARSHIVVLEALLKLRQVCCDPRLVKIRQAARIEQSAKLELLLEMLPELIEEGRRILLFSQFTGMLDLIAAALDVAGIPYVVLTGDTTDRVTPVRRFQEGEAPLFLISLKAGGVGLNLTAADTVIHYDPWWNPAVENQATDRAHRLGQDKPVFVYKLITAGSVEEKIVSMQEKKAALADAILSDDAAGAVKFSADDIEALLEPIPATPAASSAAKSRSRARTGTTAVN</sequence>
<evidence type="ECO:0000313" key="8">
    <source>
        <dbReference type="Proteomes" id="UP000237381"/>
    </source>
</evidence>
<dbReference type="GO" id="GO:0016787">
    <property type="term" value="F:hydrolase activity"/>
    <property type="evidence" value="ECO:0007669"/>
    <property type="project" value="UniProtKB-KW"/>
</dbReference>
<evidence type="ECO:0000256" key="3">
    <source>
        <dbReference type="SAM" id="MobiDB-lite"/>
    </source>
</evidence>
<protein>
    <submittedName>
        <fullName evidence="7">SNF2 family DNA or RNA helicase</fullName>
    </submittedName>
</protein>
<dbReference type="EMBL" id="PQGA01000022">
    <property type="protein sequence ID" value="POR46715.1"/>
    <property type="molecule type" value="Genomic_DNA"/>
</dbReference>
<organism evidence="7 8">
    <name type="scientific">Paraburkholderia eburnea</name>
    <dbReference type="NCBI Taxonomy" id="1189126"/>
    <lineage>
        <taxon>Bacteria</taxon>
        <taxon>Pseudomonadati</taxon>
        <taxon>Pseudomonadota</taxon>
        <taxon>Betaproteobacteria</taxon>
        <taxon>Burkholderiales</taxon>
        <taxon>Burkholderiaceae</taxon>
        <taxon>Paraburkholderia</taxon>
    </lineage>
</organism>
<gene>
    <name evidence="7" type="ORF">B0G62_12231</name>
</gene>
<name>A0A2S4LWG6_9BURK</name>
<dbReference type="CDD" id="cd18793">
    <property type="entry name" value="SF2_C_SNF"/>
    <property type="match status" value="1"/>
</dbReference>
<dbReference type="Pfam" id="PF00271">
    <property type="entry name" value="Helicase_C"/>
    <property type="match status" value="1"/>
</dbReference>
<dbReference type="RefSeq" id="WP_103707158.1">
    <property type="nucleotide sequence ID" value="NZ_PQGA01000022.1"/>
</dbReference>
<evidence type="ECO:0000259" key="4">
    <source>
        <dbReference type="PROSITE" id="PS50966"/>
    </source>
</evidence>
<feature type="region of interest" description="Disordered" evidence="3">
    <location>
        <begin position="1100"/>
        <end position="1121"/>
    </location>
</feature>
<dbReference type="Pfam" id="PF00176">
    <property type="entry name" value="SNF2-rel_dom"/>
    <property type="match status" value="1"/>
</dbReference>
<keyword evidence="8" id="KW-1185">Reference proteome</keyword>
<dbReference type="PROSITE" id="PS51194">
    <property type="entry name" value="HELICASE_CTER"/>
    <property type="match status" value="1"/>
</dbReference>
<dbReference type="Gene3D" id="3.40.50.10810">
    <property type="entry name" value="Tandem AAA-ATPase domain"/>
    <property type="match status" value="1"/>
</dbReference>
<dbReference type="GO" id="GO:0008270">
    <property type="term" value="F:zinc ion binding"/>
    <property type="evidence" value="ECO:0007669"/>
    <property type="project" value="UniProtKB-KW"/>
</dbReference>
<dbReference type="PANTHER" id="PTHR10799">
    <property type="entry name" value="SNF2/RAD54 HELICASE FAMILY"/>
    <property type="match status" value="1"/>
</dbReference>
<dbReference type="AlphaFoldDB" id="A0A2S4LWG6"/>
<feature type="domain" description="SWIM-type" evidence="4">
    <location>
        <begin position="53"/>
        <end position="91"/>
    </location>
</feature>
<evidence type="ECO:0000259" key="6">
    <source>
        <dbReference type="PROSITE" id="PS51194"/>
    </source>
</evidence>
<dbReference type="InterPro" id="IPR007527">
    <property type="entry name" value="Znf_SWIM"/>
</dbReference>
<dbReference type="InterPro" id="IPR049730">
    <property type="entry name" value="SNF2/RAD54-like_C"/>
</dbReference>
<keyword evidence="2" id="KW-0862">Zinc</keyword>
<keyword evidence="7" id="KW-0067">ATP-binding</keyword>
<dbReference type="CDD" id="cd18012">
    <property type="entry name" value="DEXQc_arch_SWI2_SNF2"/>
    <property type="match status" value="1"/>
</dbReference>
<dbReference type="PROSITE" id="PS51192">
    <property type="entry name" value="HELICASE_ATP_BIND_1"/>
    <property type="match status" value="1"/>
</dbReference>
<evidence type="ECO:0000259" key="5">
    <source>
        <dbReference type="PROSITE" id="PS51192"/>
    </source>
</evidence>